<feature type="binding site" description="in other chain" evidence="10">
    <location>
        <position position="311"/>
    </location>
    <ligand>
        <name>substrate</name>
        <note>ligand shared between dimeric partners</note>
    </ligand>
</feature>
<dbReference type="RefSeq" id="WP_075817352.1">
    <property type="nucleotide sequence ID" value="NZ_CAPNHH010000199.1"/>
</dbReference>
<feature type="binding site" evidence="10">
    <location>
        <begin position="242"/>
        <end position="243"/>
    </location>
    <ligand>
        <name>substrate</name>
        <note>ligand shared between dimeric partners</note>
    </ligand>
</feature>
<comment type="pathway">
    <text evidence="10">Carbohydrate degradation; glycolysis; D-glyceraldehyde 3-phosphate and glycerone phosphate from D-glucose: step 3/4.</text>
</comment>
<dbReference type="InterPro" id="IPR000023">
    <property type="entry name" value="Phosphofructokinase_dom"/>
</dbReference>
<reference evidence="12 13" key="1">
    <citation type="submission" date="2016-11" db="EMBL/GenBank/DDBJ databases">
        <title>Description of two novel members of the family Erysipelotrichaceae: Ileibacterium lipovorans gen. nov., sp. nov. and Dubosiella newyorkensis, gen. nov., sp. nov.</title>
        <authorList>
            <person name="Cox L.M."/>
            <person name="Sohn J."/>
            <person name="Tyrrell K.L."/>
            <person name="Citron D.M."/>
            <person name="Lawson P.A."/>
            <person name="Patel N.B."/>
            <person name="Iizumi T."/>
            <person name="Perez-Perez G.I."/>
            <person name="Goldstein E.J."/>
            <person name="Blaser M.J."/>
        </authorList>
    </citation>
    <scope>NUCLEOTIDE SEQUENCE [LARGE SCALE GENOMIC DNA]</scope>
    <source>
        <strain evidence="12 13">NYU-BL-A3</strain>
    </source>
</reference>
<evidence type="ECO:0000256" key="3">
    <source>
        <dbReference type="ARBA" id="ARBA00022490"/>
    </source>
</evidence>
<evidence type="ECO:0000256" key="9">
    <source>
        <dbReference type="ARBA" id="ARBA00048072"/>
    </source>
</evidence>
<comment type="caution">
    <text evidence="12">The sequence shown here is derived from an EMBL/GenBank/DDBJ whole genome shotgun (WGS) entry which is preliminary data.</text>
</comment>
<comment type="function">
    <text evidence="2 10">Catalyzes the phosphorylation of D-fructose 6-phosphate, the first committing step of glycolysis. Uses inorganic phosphate (PPi) as phosphoryl donor instead of ATP like common ATP-dependent phosphofructokinases (ATP-PFKs), which renders the reaction reversible, and can thus function both in glycolysis and gluconeogenesis. Consistently, PPi-PFK can replace the enzymes of both the forward (ATP-PFK) and reverse (fructose-bisphosphatase (FBPase)) reactions.</text>
</comment>
<dbReference type="HAMAP" id="MF_01980">
    <property type="entry name" value="Phosphofructokinase_II_Long"/>
    <property type="match status" value="1"/>
</dbReference>
<evidence type="ECO:0000256" key="4">
    <source>
        <dbReference type="ARBA" id="ARBA00022679"/>
    </source>
</evidence>
<comment type="similarity">
    <text evidence="10">Belongs to the phosphofructokinase type A (PFKA) family. PPi-dependent PFK group II subfamily. Clade 'Long' sub-subfamily.</text>
</comment>
<evidence type="ECO:0000256" key="8">
    <source>
        <dbReference type="ARBA" id="ARBA00023152"/>
    </source>
</evidence>
<evidence type="ECO:0000313" key="13">
    <source>
        <dbReference type="Proteomes" id="UP000186341"/>
    </source>
</evidence>
<feature type="binding site" description="in other chain" evidence="10">
    <location>
        <begin position="203"/>
        <end position="205"/>
    </location>
    <ligand>
        <name>substrate</name>
        <note>ligand shared between dimeric partners</note>
    </ligand>
</feature>
<dbReference type="NCBIfam" id="NF005482">
    <property type="entry name" value="PRK07085.1"/>
    <property type="match status" value="1"/>
</dbReference>
<organism evidence="12 13">
    <name type="scientific">Ileibacterium valens</name>
    <dbReference type="NCBI Taxonomy" id="1862668"/>
    <lineage>
        <taxon>Bacteria</taxon>
        <taxon>Bacillati</taxon>
        <taxon>Bacillota</taxon>
        <taxon>Erysipelotrichia</taxon>
        <taxon>Erysipelotrichales</taxon>
        <taxon>Erysipelotrichaceae</taxon>
        <taxon>Ileibacterium</taxon>
    </lineage>
</organism>
<feature type="site" description="Important for catalytic activity; stabilizes the transition state when the phosphoryl donor is PPi" evidence="10">
    <location>
        <position position="202"/>
    </location>
</feature>
<dbReference type="InterPro" id="IPR035966">
    <property type="entry name" value="PKF_sf"/>
</dbReference>
<dbReference type="GO" id="GO:0046872">
    <property type="term" value="F:metal ion binding"/>
    <property type="evidence" value="ECO:0007669"/>
    <property type="project" value="UniProtKB-KW"/>
</dbReference>
<evidence type="ECO:0000256" key="6">
    <source>
        <dbReference type="ARBA" id="ARBA00022777"/>
    </source>
</evidence>
<dbReference type="PRINTS" id="PR00476">
    <property type="entry name" value="PHFRCTKINASE"/>
</dbReference>
<name>A0A1U7NJD4_9FIRM</name>
<keyword evidence="3 10" id="KW-0963">Cytoplasm</keyword>
<dbReference type="InterPro" id="IPR011183">
    <property type="entry name" value="PfpB_PPi_PFK"/>
</dbReference>
<dbReference type="NCBIfam" id="TIGR02477">
    <property type="entry name" value="PFKA_PPi"/>
    <property type="match status" value="1"/>
</dbReference>
<keyword evidence="8 10" id="KW-0324">Glycolysis</keyword>
<evidence type="ECO:0000259" key="11">
    <source>
        <dbReference type="Pfam" id="PF00365"/>
    </source>
</evidence>
<dbReference type="GO" id="GO:0047334">
    <property type="term" value="F:diphosphate-fructose-6-phosphate 1-phosphotransferase activity"/>
    <property type="evidence" value="ECO:0007669"/>
    <property type="project" value="UniProtKB-EC"/>
</dbReference>
<dbReference type="GO" id="GO:0005524">
    <property type="term" value="F:ATP binding"/>
    <property type="evidence" value="ECO:0007669"/>
    <property type="project" value="InterPro"/>
</dbReference>
<evidence type="ECO:0000256" key="5">
    <source>
        <dbReference type="ARBA" id="ARBA00022723"/>
    </source>
</evidence>
<dbReference type="EMBL" id="MPJW01000013">
    <property type="protein sequence ID" value="OLU43299.1"/>
    <property type="molecule type" value="Genomic_DNA"/>
</dbReference>
<dbReference type="Pfam" id="PF00365">
    <property type="entry name" value="PFK"/>
    <property type="match status" value="1"/>
</dbReference>
<keyword evidence="4 10" id="KW-0808">Transferase</keyword>
<dbReference type="PANTHER" id="PTHR43650:SF1">
    <property type="entry name" value="PYROPHOSPHATE--FRUCTOSE 6-PHOSPHATE 1-PHOSPHOTRANSFERASE SUBUNIT BETA 2"/>
    <property type="match status" value="1"/>
</dbReference>
<dbReference type="InterPro" id="IPR022953">
    <property type="entry name" value="ATP_PFK"/>
</dbReference>
<dbReference type="AlphaFoldDB" id="A0A1U7NJD4"/>
<sequence>MTISPLQKARYEYEPKLPGMLRSGIDTIAVKEGAPTQSVADQEAIKALFPNTYGKNEITFVQGESSAKPEKQTVGVILSGGQAPGGHNVISGLYDALKAANPENVLIGFKNGPSGLIEDDFVVFDDDYINAYRNTGGFDIIGSGRTKLETEEQFKVAAEVAKKHGINAIVIIGGDDSNTNAAVLAEYFAANNAGVQVIGAPKTIDGDLKNDDIEISFGFDTATKTYSELVGNIERDANSAKKYWHFIKVMGRSASHVALETALETQPNVCLISEEVAEKKMSLKDLTNYIADSVEKRANNGDNFGVVIIPEGVVEFIPEFSALIAEINELLAGAKADAFNELPTWKEKVEFIKNGLSKEAWEVFEILPENIQQQLFLERDPHGNVQVSLIESEKLFSALVANELKKRAEAGTYKGKFNPLHHFFGYEGRCAFPSNFDADYCYSLGYNAVLLILNGYTGYLSKISNLSKPASEWVAGGMPITKMMNIERRHGEDKPVIKKALVELEGKPFKFFEANRDKWAEETCFLYPGAIQYYGPEEVCDLTTKTLKLEQE</sequence>
<dbReference type="Gene3D" id="3.40.50.460">
    <property type="entry name" value="Phosphofructokinase domain"/>
    <property type="match status" value="1"/>
</dbReference>
<evidence type="ECO:0000313" key="12">
    <source>
        <dbReference type="EMBL" id="OLU43299.1"/>
    </source>
</evidence>
<evidence type="ECO:0000256" key="7">
    <source>
        <dbReference type="ARBA" id="ARBA00022842"/>
    </source>
</evidence>
<feature type="binding site" evidence="10">
    <location>
        <position position="175"/>
    </location>
    <ligand>
        <name>Mg(2+)</name>
        <dbReference type="ChEBI" id="CHEBI:18420"/>
        <note>catalytic</note>
    </ligand>
</feature>
<dbReference type="GO" id="GO:0005829">
    <property type="term" value="C:cytosol"/>
    <property type="evidence" value="ECO:0007669"/>
    <property type="project" value="TreeGrafter"/>
</dbReference>
<protein>
    <recommendedName>
        <fullName evidence="10">Pyrophosphate--fructose 6-phosphate 1-phosphotransferase</fullName>
        <ecNumber evidence="10">2.7.1.90</ecNumber>
    </recommendedName>
    <alternativeName>
        <fullName evidence="10">6-phosphofructokinase, pyrophosphate dependent</fullName>
    </alternativeName>
    <alternativeName>
        <fullName evidence="10">PPi-dependent phosphofructokinase</fullName>
        <shortName evidence="10">PPi-PFK</shortName>
    </alternativeName>
    <alternativeName>
        <fullName evidence="10">Pyrophosphate-dependent 6-phosphofructose-1-kinase</fullName>
    </alternativeName>
</protein>
<dbReference type="UniPathway" id="UPA00109">
    <property type="reaction ID" value="UER00182"/>
</dbReference>
<comment type="subunit">
    <text evidence="10">Homodimer.</text>
</comment>
<keyword evidence="6 10" id="KW-0418">Kinase</keyword>
<evidence type="ECO:0000256" key="1">
    <source>
        <dbReference type="ARBA" id="ARBA00001946"/>
    </source>
</evidence>
<keyword evidence="5 10" id="KW-0479">Metal-binding</keyword>
<keyword evidence="13" id="KW-1185">Reference proteome</keyword>
<feature type="binding site" description="in other chain" evidence="10">
    <location>
        <begin position="426"/>
        <end position="429"/>
    </location>
    <ligand>
        <name>substrate</name>
        <note>ligand shared between dimeric partners</note>
    </ligand>
</feature>
<dbReference type="Gene3D" id="3.40.50.450">
    <property type="match status" value="1"/>
</dbReference>
<evidence type="ECO:0000256" key="2">
    <source>
        <dbReference type="ARBA" id="ARBA00003138"/>
    </source>
</evidence>
<accession>A0A1U7NJD4</accession>
<comment type="catalytic activity">
    <reaction evidence="9 10">
        <text>beta-D-fructose 6-phosphate + diphosphate = beta-D-fructose 1,6-bisphosphate + phosphate + H(+)</text>
        <dbReference type="Rhea" id="RHEA:13613"/>
        <dbReference type="ChEBI" id="CHEBI:15378"/>
        <dbReference type="ChEBI" id="CHEBI:32966"/>
        <dbReference type="ChEBI" id="CHEBI:33019"/>
        <dbReference type="ChEBI" id="CHEBI:43474"/>
        <dbReference type="ChEBI" id="CHEBI:57634"/>
        <dbReference type="EC" id="2.7.1.90"/>
    </reaction>
</comment>
<dbReference type="Proteomes" id="UP000186341">
    <property type="component" value="Unassembled WGS sequence"/>
</dbReference>
<dbReference type="GeneID" id="82201685"/>
<gene>
    <name evidence="10" type="primary">pfp</name>
    <name evidence="12" type="ORF">BO222_00270</name>
</gene>
<comment type="caution">
    <text evidence="10">Lacks conserved residue(s) required for the propagation of feature annotation.</text>
</comment>
<evidence type="ECO:0000256" key="10">
    <source>
        <dbReference type="HAMAP-Rule" id="MF_01980"/>
    </source>
</evidence>
<comment type="cofactor">
    <cofactor evidence="1 10">
        <name>Mg(2+)</name>
        <dbReference type="ChEBI" id="CHEBI:18420"/>
    </cofactor>
</comment>
<dbReference type="GO" id="GO:0006002">
    <property type="term" value="P:fructose 6-phosphate metabolic process"/>
    <property type="evidence" value="ECO:0007669"/>
    <property type="project" value="InterPro"/>
</dbReference>
<proteinExistence type="inferred from homology"/>
<dbReference type="OrthoDB" id="9802503at2"/>
<comment type="subcellular location">
    <subcellularLocation>
        <location evidence="10">Cytoplasm</location>
    </subcellularLocation>
</comment>
<dbReference type="GO" id="GO:0009749">
    <property type="term" value="P:response to glucose"/>
    <property type="evidence" value="ECO:0007669"/>
    <property type="project" value="TreeGrafter"/>
</dbReference>
<keyword evidence="7 10" id="KW-0460">Magnesium</keyword>
<comment type="activity regulation">
    <text evidence="10">Non-allosteric.</text>
</comment>
<feature type="binding site" evidence="10">
    <location>
        <position position="81"/>
    </location>
    <ligand>
        <name>diphosphate</name>
        <dbReference type="ChEBI" id="CHEBI:33019"/>
    </ligand>
</feature>
<dbReference type="EC" id="2.7.1.90" evidence="10"/>
<dbReference type="GO" id="GO:0003872">
    <property type="term" value="F:6-phosphofructokinase activity"/>
    <property type="evidence" value="ECO:0007669"/>
    <property type="project" value="UniProtKB-UniRule"/>
</dbReference>
<feature type="active site" description="Proton acceptor" evidence="10">
    <location>
        <position position="205"/>
    </location>
</feature>
<dbReference type="PANTHER" id="PTHR43650">
    <property type="entry name" value="PYROPHOSPHATE--FRUCTOSE 6-PHOSPHATE 1-PHOSPHOTRANSFERASE"/>
    <property type="match status" value="1"/>
</dbReference>
<feature type="site" description="Important for catalytic activity and substrate specificity; stabilizes the transition state when the phosphoryl donor is PPi; prevents ATP from binding by mimicking the alpha-phosphate group of ATP" evidence="10">
    <location>
        <position position="176"/>
    </location>
</feature>
<dbReference type="PIRSF" id="PIRSF005677">
    <property type="entry name" value="PPi_PFK_PfpB"/>
    <property type="match status" value="1"/>
</dbReference>
<feature type="domain" description="Phosphofructokinase" evidence="11">
    <location>
        <begin position="74"/>
        <end position="315"/>
    </location>
</feature>
<feature type="binding site" description="in other chain" evidence="10">
    <location>
        <begin position="250"/>
        <end position="252"/>
    </location>
    <ligand>
        <name>substrate</name>
        <note>ligand shared between dimeric partners</note>
    </ligand>
</feature>
<dbReference type="Gene3D" id="1.10.10.480">
    <property type="entry name" value="Phosphofructokinase, domain 3"/>
    <property type="match status" value="1"/>
</dbReference>
<dbReference type="SUPFAM" id="SSF53784">
    <property type="entry name" value="Phosphofructokinase"/>
    <property type="match status" value="1"/>
</dbReference>